<gene>
    <name evidence="4" type="ORF">MNBD_ALPHA01-308</name>
</gene>
<feature type="domain" description="N-acetyltransferase" evidence="3">
    <location>
        <begin position="1"/>
        <end position="171"/>
    </location>
</feature>
<evidence type="ECO:0000313" key="4">
    <source>
        <dbReference type="EMBL" id="VAW03864.1"/>
    </source>
</evidence>
<name>A0A3B0T4W0_9ZZZZ</name>
<dbReference type="InterPro" id="IPR000182">
    <property type="entry name" value="GNAT_dom"/>
</dbReference>
<dbReference type="EMBL" id="UOEJ01000178">
    <property type="protein sequence ID" value="VAW03864.1"/>
    <property type="molecule type" value="Genomic_DNA"/>
</dbReference>
<evidence type="ECO:0000259" key="3">
    <source>
        <dbReference type="PROSITE" id="PS51186"/>
    </source>
</evidence>
<dbReference type="Pfam" id="PF00583">
    <property type="entry name" value="Acetyltransf_1"/>
    <property type="match status" value="1"/>
</dbReference>
<dbReference type="PROSITE" id="PS51186">
    <property type="entry name" value="GNAT"/>
    <property type="match status" value="1"/>
</dbReference>
<evidence type="ECO:0000256" key="1">
    <source>
        <dbReference type="ARBA" id="ARBA00022679"/>
    </source>
</evidence>
<keyword evidence="2" id="KW-0012">Acyltransferase</keyword>
<dbReference type="AlphaFoldDB" id="A0A3B0T4W0"/>
<dbReference type="Gene3D" id="3.40.630.30">
    <property type="match status" value="1"/>
</dbReference>
<protein>
    <recommendedName>
        <fullName evidence="3">N-acetyltransferase domain-containing protein</fullName>
    </recommendedName>
</protein>
<proteinExistence type="predicted"/>
<reference evidence="4" key="1">
    <citation type="submission" date="2018-06" db="EMBL/GenBank/DDBJ databases">
        <authorList>
            <person name="Zhirakovskaya E."/>
        </authorList>
    </citation>
    <scope>NUCLEOTIDE SEQUENCE</scope>
</reference>
<organism evidence="4">
    <name type="scientific">hydrothermal vent metagenome</name>
    <dbReference type="NCBI Taxonomy" id="652676"/>
    <lineage>
        <taxon>unclassified sequences</taxon>
        <taxon>metagenomes</taxon>
        <taxon>ecological metagenomes</taxon>
    </lineage>
</organism>
<dbReference type="SUPFAM" id="SSF55729">
    <property type="entry name" value="Acyl-CoA N-acyltransferases (Nat)"/>
    <property type="match status" value="1"/>
</dbReference>
<dbReference type="GO" id="GO:0016747">
    <property type="term" value="F:acyltransferase activity, transferring groups other than amino-acyl groups"/>
    <property type="evidence" value="ECO:0007669"/>
    <property type="project" value="InterPro"/>
</dbReference>
<accession>A0A3B0T4W0</accession>
<dbReference type="InterPro" id="IPR050832">
    <property type="entry name" value="Bact_Acetyltransf"/>
</dbReference>
<dbReference type="InterPro" id="IPR016181">
    <property type="entry name" value="Acyl_CoA_acyltransferase"/>
</dbReference>
<evidence type="ECO:0000256" key="2">
    <source>
        <dbReference type="ARBA" id="ARBA00023315"/>
    </source>
</evidence>
<keyword evidence="1" id="KW-0808">Transferase</keyword>
<dbReference type="CDD" id="cd04301">
    <property type="entry name" value="NAT_SF"/>
    <property type="match status" value="1"/>
</dbReference>
<dbReference type="PANTHER" id="PTHR43877">
    <property type="entry name" value="AMINOALKYLPHOSPHONATE N-ACETYLTRANSFERASE-RELATED-RELATED"/>
    <property type="match status" value="1"/>
</dbReference>
<sequence>MIIRPVTRADMKVFQDIMRTSIKAMCEPAYGAKTVAAWTSKDNPTFHFHLPKHAFAAEEGAEIIAIGGWSPTDAVELHPVGDRIIESPTHARINAVYTRPGFEGRGLGRKMMTHLEADITNRTDLRNIYLWSTKNAIPFYLANGYTQGVDEYPEAAKGFEIQVRYMWKRLG</sequence>